<accession>A0A9P3H8D9</accession>
<dbReference type="EMBL" id="BQFW01000006">
    <property type="protein sequence ID" value="GJJ71915.1"/>
    <property type="molecule type" value="Genomic_DNA"/>
</dbReference>
<feature type="compositionally biased region" description="Polar residues" evidence="1">
    <location>
        <begin position="465"/>
        <end position="475"/>
    </location>
</feature>
<comment type="caution">
    <text evidence="2">The sequence shown here is derived from an EMBL/GenBank/DDBJ whole genome shotgun (WGS) entry which is preliminary data.</text>
</comment>
<sequence length="499" mass="56466">MEEYMLAMKPIGVNPGPELSPVQLRKLISRLNSMWEHEIQDEELTPSQHMIHTQRMVDFMCRDRKAYALINAFREKYFAGEQDRLIVPKKKARPNKPATFIEQYTLFRHQYRQYRKLPPLDNLPWAMTAEEIQAVAQFWQKFAEERIQYVSDQHDFLNAIDVYAETHGPKKKSSVPPTDIELMKCCTVAHQIWDCAVTEQKIIRDPNEKVDPTKRADRGRDEIAYMMEMSGAPPQLCEKMKLSNDDDSFYELPPRRQPSPKKQESAKNPESSIKPESPKKTTGQGSKENDASKKKQNSGKKAADKEPKDEFTQKMEMAGVPAELMDSIRIFHNDDSAKSKDPSKRPAVGNENDLPDMLATAGAPPEFLEFMKRSSSNSNDPDNEKFYYVNSWSAMDDIATESKQTTKKKEQAPLTKGNGKNKEDVISGIKNMGVSDKPAPPPASSPSQQAAKTSSPSQPAEKKPQTLQVEGETSSYSAHPLFYLANKSPNAFKDGNSKK</sequence>
<feature type="compositionally biased region" description="Low complexity" evidence="1">
    <location>
        <begin position="445"/>
        <end position="459"/>
    </location>
</feature>
<dbReference type="AlphaFoldDB" id="A0A9P3H8D9"/>
<protein>
    <submittedName>
        <fullName evidence="2">Uncharacterized protein</fullName>
    </submittedName>
</protein>
<name>A0A9P3H8D9_9FUNG</name>
<evidence type="ECO:0000313" key="3">
    <source>
        <dbReference type="Proteomes" id="UP000827284"/>
    </source>
</evidence>
<organism evidence="2 3">
    <name type="scientific">Entomortierella parvispora</name>
    <dbReference type="NCBI Taxonomy" id="205924"/>
    <lineage>
        <taxon>Eukaryota</taxon>
        <taxon>Fungi</taxon>
        <taxon>Fungi incertae sedis</taxon>
        <taxon>Mucoromycota</taxon>
        <taxon>Mortierellomycotina</taxon>
        <taxon>Mortierellomycetes</taxon>
        <taxon>Mortierellales</taxon>
        <taxon>Mortierellaceae</taxon>
        <taxon>Entomortierella</taxon>
    </lineage>
</organism>
<feature type="region of interest" description="Disordered" evidence="1">
    <location>
        <begin position="400"/>
        <end position="475"/>
    </location>
</feature>
<feature type="compositionally biased region" description="Basic and acidic residues" evidence="1">
    <location>
        <begin position="301"/>
        <end position="313"/>
    </location>
</feature>
<reference evidence="2" key="2">
    <citation type="journal article" date="2022" name="Microbiol. Resour. Announc.">
        <title>Whole-Genome Sequence of Entomortierella parvispora E1425, a Mucoromycotan Fungus Associated with Burkholderiaceae-Related Endosymbiotic Bacteria.</title>
        <authorList>
            <person name="Herlambang A."/>
            <person name="Guo Y."/>
            <person name="Takashima Y."/>
            <person name="Narisawa K."/>
            <person name="Ohta H."/>
            <person name="Nishizawa T."/>
        </authorList>
    </citation>
    <scope>NUCLEOTIDE SEQUENCE</scope>
    <source>
        <strain evidence="2">E1425</strain>
    </source>
</reference>
<dbReference type="Proteomes" id="UP000827284">
    <property type="component" value="Unassembled WGS sequence"/>
</dbReference>
<evidence type="ECO:0000256" key="1">
    <source>
        <dbReference type="SAM" id="MobiDB-lite"/>
    </source>
</evidence>
<feature type="region of interest" description="Disordered" evidence="1">
    <location>
        <begin position="245"/>
        <end position="360"/>
    </location>
</feature>
<proteinExistence type="predicted"/>
<evidence type="ECO:0000313" key="2">
    <source>
        <dbReference type="EMBL" id="GJJ71915.1"/>
    </source>
</evidence>
<gene>
    <name evidence="2" type="ORF">EMPS_04272</name>
</gene>
<keyword evidence="3" id="KW-1185">Reference proteome</keyword>
<feature type="compositionally biased region" description="Basic and acidic residues" evidence="1">
    <location>
        <begin position="329"/>
        <end position="344"/>
    </location>
</feature>
<feature type="region of interest" description="Disordered" evidence="1">
    <location>
        <begin position="480"/>
        <end position="499"/>
    </location>
</feature>
<reference evidence="2" key="1">
    <citation type="submission" date="2021-11" db="EMBL/GenBank/DDBJ databases">
        <authorList>
            <person name="Herlambang A."/>
            <person name="Guo Y."/>
            <person name="Takashima Y."/>
            <person name="Nishizawa T."/>
        </authorList>
    </citation>
    <scope>NUCLEOTIDE SEQUENCE</scope>
    <source>
        <strain evidence="2">E1425</strain>
    </source>
</reference>